<keyword evidence="3" id="KW-1185">Reference proteome</keyword>
<reference evidence="2 3" key="1">
    <citation type="submission" date="2017-06" db="EMBL/GenBank/DDBJ databases">
        <authorList>
            <person name="Kim H.J."/>
            <person name="Triplett B.A."/>
        </authorList>
    </citation>
    <scope>NUCLEOTIDE SEQUENCE [LARGE SCALE GENOMIC DNA]</scope>
    <source>
        <strain evidence="2 3">CGMCC 4.5593</strain>
    </source>
</reference>
<feature type="signal peptide" evidence="1">
    <location>
        <begin position="1"/>
        <end position="33"/>
    </location>
</feature>
<protein>
    <submittedName>
        <fullName evidence="2">Uncharacterized protein</fullName>
    </submittedName>
</protein>
<dbReference type="OrthoDB" id="9903570at2"/>
<dbReference type="Proteomes" id="UP000198362">
    <property type="component" value="Unassembled WGS sequence"/>
</dbReference>
<dbReference type="AlphaFoldDB" id="A0A239PCA0"/>
<evidence type="ECO:0000313" key="3">
    <source>
        <dbReference type="Proteomes" id="UP000198362"/>
    </source>
</evidence>
<gene>
    <name evidence="2" type="ORF">SAMN05421812_117122</name>
</gene>
<proteinExistence type="predicted"/>
<accession>A0A239PCA0</accession>
<evidence type="ECO:0000256" key="1">
    <source>
        <dbReference type="SAM" id="SignalP"/>
    </source>
</evidence>
<name>A0A239PCA0_9ACTN</name>
<evidence type="ECO:0000313" key="2">
    <source>
        <dbReference type="EMBL" id="SNT64593.1"/>
    </source>
</evidence>
<dbReference type="EMBL" id="FZPH01000017">
    <property type="protein sequence ID" value="SNT64593.1"/>
    <property type="molecule type" value="Genomic_DNA"/>
</dbReference>
<sequence length="228" mass="25582">MSGLRQRLAVLAVVFTAATAVLVGVPGSGPATAATSRIQCYYFDFDGVRFHNYDYLGKVDNCKAVDWATSVMFYDWADIDFVKSTLDNFGFEDSSWQDMYMSVRTANGGAVWDDDGGKKEIACPAVGLETRHYRIYAPPSTDYMYHPNLGFFVVGSTHWDANECPPIGKHHYGSEEAEQTIANRMANGGYFVSREWADYDNWEPYRVEGDHTWENSGYATYIATPYPG</sequence>
<organism evidence="2 3">
    <name type="scientific">Asanoa hainanensis</name>
    <dbReference type="NCBI Taxonomy" id="560556"/>
    <lineage>
        <taxon>Bacteria</taxon>
        <taxon>Bacillati</taxon>
        <taxon>Actinomycetota</taxon>
        <taxon>Actinomycetes</taxon>
        <taxon>Micromonosporales</taxon>
        <taxon>Micromonosporaceae</taxon>
        <taxon>Asanoa</taxon>
    </lineage>
</organism>
<dbReference type="RefSeq" id="WP_144022882.1">
    <property type="nucleotide sequence ID" value="NZ_FZPH01000017.1"/>
</dbReference>
<keyword evidence="1" id="KW-0732">Signal</keyword>
<feature type="chain" id="PRO_5012918558" evidence="1">
    <location>
        <begin position="34"/>
        <end position="228"/>
    </location>
</feature>